<reference evidence="1 2" key="1">
    <citation type="submission" date="2019-05" db="EMBL/GenBank/DDBJ databases">
        <title>Pseudomonas sp. SC006 isolated from lettuce that can produce HBGAs.</title>
        <authorList>
            <person name="Wang D."/>
            <person name="Liao N."/>
            <person name="Liu D."/>
            <person name="Zhang Z."/>
            <person name="Zou S."/>
        </authorList>
    </citation>
    <scope>NUCLEOTIDE SEQUENCE [LARGE SCALE GENOMIC DNA]</scope>
    <source>
        <strain evidence="1 2">SC006</strain>
    </source>
</reference>
<dbReference type="EMBL" id="VAUO01000008">
    <property type="protein sequence ID" value="TLP57475.1"/>
    <property type="molecule type" value="Genomic_DNA"/>
</dbReference>
<name>A0A5R8YWL5_9PSED</name>
<dbReference type="GO" id="GO:0008168">
    <property type="term" value="F:methyltransferase activity"/>
    <property type="evidence" value="ECO:0007669"/>
    <property type="project" value="UniProtKB-KW"/>
</dbReference>
<dbReference type="InterPro" id="IPR008884">
    <property type="entry name" value="TylF_MeTrfase"/>
</dbReference>
<sequence>MLPSDFCPEEYLRIHPDVRLAGIDPAQHYLAWGISENRSYKRDPAAVTPIVERLYQFDGLASKHNHDFMSDPRFIKAYARGVKAARGADYKWYWRVHMGLWAARTAARHEGDFVECGVNYGVLSSAIMEDLDWNNCSRKFYLLDTYAGVDDRYLSDQEKISGATEKNRKLIANGFYTSNIDSVRENFAEWPNAVIVQGSIPDTLVEIKSSQIAFLHIDLNCTLPEVAAIEHLWERLVPGAVVLLDDYAYYGYHPQKEGMDEWASRANIAIASLPTGQGLLIKP</sequence>
<evidence type="ECO:0000313" key="1">
    <source>
        <dbReference type="EMBL" id="TLP57475.1"/>
    </source>
</evidence>
<dbReference type="Pfam" id="PF05711">
    <property type="entry name" value="TylF"/>
    <property type="match status" value="1"/>
</dbReference>
<dbReference type="AlphaFoldDB" id="A0A5R8YWL5"/>
<keyword evidence="1" id="KW-0489">Methyltransferase</keyword>
<dbReference type="GO" id="GO:0032259">
    <property type="term" value="P:methylation"/>
    <property type="evidence" value="ECO:0007669"/>
    <property type="project" value="UniProtKB-KW"/>
</dbReference>
<dbReference type="PANTHER" id="PTHR40036:SF1">
    <property type="entry name" value="MACROCIN O-METHYLTRANSFERASE"/>
    <property type="match status" value="1"/>
</dbReference>
<dbReference type="Gene3D" id="3.40.50.150">
    <property type="entry name" value="Vaccinia Virus protein VP39"/>
    <property type="match status" value="1"/>
</dbReference>
<dbReference type="SUPFAM" id="SSF53335">
    <property type="entry name" value="S-adenosyl-L-methionine-dependent methyltransferases"/>
    <property type="match status" value="1"/>
</dbReference>
<proteinExistence type="predicted"/>
<organism evidence="1 2">
    <name type="scientific">Pseudomonas mosselii</name>
    <dbReference type="NCBI Taxonomy" id="78327"/>
    <lineage>
        <taxon>Bacteria</taxon>
        <taxon>Pseudomonadati</taxon>
        <taxon>Pseudomonadota</taxon>
        <taxon>Gammaproteobacteria</taxon>
        <taxon>Pseudomonadales</taxon>
        <taxon>Pseudomonadaceae</taxon>
        <taxon>Pseudomonas</taxon>
    </lineage>
</organism>
<dbReference type="PANTHER" id="PTHR40036">
    <property type="entry name" value="MACROCIN O-METHYLTRANSFERASE"/>
    <property type="match status" value="1"/>
</dbReference>
<dbReference type="Proteomes" id="UP000309819">
    <property type="component" value="Unassembled WGS sequence"/>
</dbReference>
<gene>
    <name evidence="1" type="ORF">FEM01_17855</name>
</gene>
<comment type="caution">
    <text evidence="1">The sequence shown here is derived from an EMBL/GenBank/DDBJ whole genome shotgun (WGS) entry which is preliminary data.</text>
</comment>
<protein>
    <submittedName>
        <fullName evidence="1">Class I SAM-dependent methyltransferase</fullName>
    </submittedName>
</protein>
<keyword evidence="1" id="KW-0808">Transferase</keyword>
<accession>A0A5R8YWL5</accession>
<dbReference type="OrthoDB" id="9799872at2"/>
<keyword evidence="2" id="KW-1185">Reference proteome</keyword>
<dbReference type="RefSeq" id="WP_138220804.1">
    <property type="nucleotide sequence ID" value="NZ_VAUO01000008.1"/>
</dbReference>
<evidence type="ECO:0000313" key="2">
    <source>
        <dbReference type="Proteomes" id="UP000309819"/>
    </source>
</evidence>
<dbReference type="InterPro" id="IPR029063">
    <property type="entry name" value="SAM-dependent_MTases_sf"/>
</dbReference>